<dbReference type="Proteomes" id="UP000826195">
    <property type="component" value="Unassembled WGS sequence"/>
</dbReference>
<gene>
    <name evidence="2" type="ORF">KQX54_003222</name>
</gene>
<keyword evidence="1" id="KW-0732">Signal</keyword>
<dbReference type="InterPro" id="IPR042495">
    <property type="entry name" value="PDGFRL"/>
</dbReference>
<comment type="caution">
    <text evidence="2">The sequence shown here is derived from an EMBL/GenBank/DDBJ whole genome shotgun (WGS) entry which is preliminary data.</text>
</comment>
<feature type="signal peptide" evidence="1">
    <location>
        <begin position="1"/>
        <end position="20"/>
    </location>
</feature>
<protein>
    <submittedName>
        <fullName evidence="2">Uncharacterized protein</fullName>
    </submittedName>
</protein>
<evidence type="ECO:0000256" key="1">
    <source>
        <dbReference type="SAM" id="SignalP"/>
    </source>
</evidence>
<dbReference type="SUPFAM" id="SSF48726">
    <property type="entry name" value="Immunoglobulin"/>
    <property type="match status" value="1"/>
</dbReference>
<dbReference type="InterPro" id="IPR013783">
    <property type="entry name" value="Ig-like_fold"/>
</dbReference>
<name>A0AAV7IJ69_COTGL</name>
<keyword evidence="3" id="KW-1185">Reference proteome</keyword>
<proteinExistence type="predicted"/>
<evidence type="ECO:0000313" key="3">
    <source>
        <dbReference type="Proteomes" id="UP000826195"/>
    </source>
</evidence>
<feature type="chain" id="PRO_5043540920" evidence="1">
    <location>
        <begin position="21"/>
        <end position="234"/>
    </location>
</feature>
<dbReference type="EMBL" id="JAHXZJ010001119">
    <property type="protein sequence ID" value="KAH0553658.1"/>
    <property type="molecule type" value="Genomic_DNA"/>
</dbReference>
<reference evidence="2 3" key="1">
    <citation type="journal article" date="2021" name="J. Hered.">
        <title>A chromosome-level genome assembly of the parasitoid wasp, Cotesia glomerata (Hymenoptera: Braconidae).</title>
        <authorList>
            <person name="Pinto B.J."/>
            <person name="Weis J.J."/>
            <person name="Gamble T."/>
            <person name="Ode P.J."/>
            <person name="Paul R."/>
            <person name="Zaspel J.M."/>
        </authorList>
    </citation>
    <scope>NUCLEOTIDE SEQUENCE [LARGE SCALE GENOMIC DNA]</scope>
    <source>
        <strain evidence="2">CgM1</strain>
    </source>
</reference>
<dbReference type="PANTHER" id="PTHR15360:SF4">
    <property type="entry name" value="PROTEIN KINASE DOMAIN-CONTAINING PROTEIN"/>
    <property type="match status" value="1"/>
</dbReference>
<evidence type="ECO:0000313" key="2">
    <source>
        <dbReference type="EMBL" id="KAH0553658.1"/>
    </source>
</evidence>
<organism evidence="2 3">
    <name type="scientific">Cotesia glomerata</name>
    <name type="common">Lepidopteran parasitic wasp</name>
    <name type="synonym">Apanteles glomeratus</name>
    <dbReference type="NCBI Taxonomy" id="32391"/>
    <lineage>
        <taxon>Eukaryota</taxon>
        <taxon>Metazoa</taxon>
        <taxon>Ecdysozoa</taxon>
        <taxon>Arthropoda</taxon>
        <taxon>Hexapoda</taxon>
        <taxon>Insecta</taxon>
        <taxon>Pterygota</taxon>
        <taxon>Neoptera</taxon>
        <taxon>Endopterygota</taxon>
        <taxon>Hymenoptera</taxon>
        <taxon>Apocrita</taxon>
        <taxon>Ichneumonoidea</taxon>
        <taxon>Braconidae</taxon>
        <taxon>Microgastrinae</taxon>
        <taxon>Cotesia</taxon>
    </lineage>
</organism>
<accession>A0AAV7IJ69</accession>
<dbReference type="Gene3D" id="2.60.40.10">
    <property type="entry name" value="Immunoglobulins"/>
    <property type="match status" value="1"/>
</dbReference>
<dbReference type="InterPro" id="IPR036179">
    <property type="entry name" value="Ig-like_dom_sf"/>
</dbReference>
<sequence length="234" mass="27082">MGVKFFCFVLLYIYAPLARQSNVTKTLHLETGDDGVFPCHPTLPEQKVKLLMNGVELELNDRLTYDPKIGFTLKLVTSADSGRYQCVNKEGTEELDYYVDVNENCNVIAMKKPTRIRYSVKHLVEDGQLRVHCAGLVPISRELRLILTYPFSKFDKSRITFKPIPKLKITECLERSTIKFTLHNFTKNDEGPYRCYIEDIVYSYIYVTMEDAKKEYQKLKAVEIQVDPVDANNF</sequence>
<dbReference type="PANTHER" id="PTHR15360">
    <property type="entry name" value="PLATELET-DERIVED GROWTH FACTOR RECEPTOR LIKE"/>
    <property type="match status" value="1"/>
</dbReference>
<dbReference type="AlphaFoldDB" id="A0AAV7IJ69"/>